<dbReference type="Proteomes" id="UP000826195">
    <property type="component" value="Unassembled WGS sequence"/>
</dbReference>
<sequence length="182" mass="21039">MIRTLIVFCLIVGAFAHPDYGPCPRVPTEYVDVNRMAGKWYGYARSSNNKDEAERCPIFNWIQTDDGRTLFVFSDISALINDNSTIVADVNVVSNSLFLRAHIPVLEVERKHHYIVETDYDNYEIVYECVEQGPHHISNEWVVTRSLQTNKNLDNIIQNAYRRRGLPVLPLDKVNRKICLQK</sequence>
<dbReference type="CDD" id="cd00301">
    <property type="entry name" value="lipocalin_FABP"/>
    <property type="match status" value="1"/>
</dbReference>
<evidence type="ECO:0000313" key="3">
    <source>
        <dbReference type="EMBL" id="KAH0567322.1"/>
    </source>
</evidence>
<dbReference type="PRINTS" id="PR01273">
    <property type="entry name" value="INVTBRTCOLOR"/>
</dbReference>
<evidence type="ECO:0000313" key="4">
    <source>
        <dbReference type="Proteomes" id="UP000826195"/>
    </source>
</evidence>
<dbReference type="AlphaFoldDB" id="A0AAV7J6B6"/>
<name>A0AAV7J6B6_COTGL</name>
<gene>
    <name evidence="3" type="ORF">KQX54_008409</name>
</gene>
<feature type="signal peptide" evidence="1">
    <location>
        <begin position="1"/>
        <end position="16"/>
    </location>
</feature>
<dbReference type="Pfam" id="PF00061">
    <property type="entry name" value="Lipocalin"/>
    <property type="match status" value="1"/>
</dbReference>
<keyword evidence="1" id="KW-0732">Signal</keyword>
<dbReference type="Gene3D" id="2.40.128.20">
    <property type="match status" value="1"/>
</dbReference>
<dbReference type="InterPro" id="IPR000566">
    <property type="entry name" value="Lipocln_cytosolic_FA-bd_dom"/>
</dbReference>
<feature type="domain" description="Lipocalin/cytosolic fatty-acid binding" evidence="2">
    <location>
        <begin position="37"/>
        <end position="166"/>
    </location>
</feature>
<dbReference type="InterPro" id="IPR003057">
    <property type="entry name" value="Invtbrt_color"/>
</dbReference>
<keyword evidence="4" id="KW-1185">Reference proteome</keyword>
<dbReference type="SUPFAM" id="SSF50814">
    <property type="entry name" value="Lipocalins"/>
    <property type="match status" value="1"/>
</dbReference>
<feature type="chain" id="PRO_5043709191" description="Lipocalin/cytosolic fatty-acid binding domain-containing protein" evidence="1">
    <location>
        <begin position="17"/>
        <end position="182"/>
    </location>
</feature>
<reference evidence="3 4" key="1">
    <citation type="journal article" date="2021" name="J. Hered.">
        <title>A chromosome-level genome assembly of the parasitoid wasp, Cotesia glomerata (Hymenoptera: Braconidae).</title>
        <authorList>
            <person name="Pinto B.J."/>
            <person name="Weis J.J."/>
            <person name="Gamble T."/>
            <person name="Ode P.J."/>
            <person name="Paul R."/>
            <person name="Zaspel J.M."/>
        </authorList>
    </citation>
    <scope>NUCLEOTIDE SEQUENCE [LARGE SCALE GENOMIC DNA]</scope>
    <source>
        <strain evidence="3">CgM1</strain>
    </source>
</reference>
<dbReference type="EMBL" id="JAHXZJ010000001">
    <property type="protein sequence ID" value="KAH0567322.1"/>
    <property type="molecule type" value="Genomic_DNA"/>
</dbReference>
<protein>
    <recommendedName>
        <fullName evidence="2">Lipocalin/cytosolic fatty-acid binding domain-containing protein</fullName>
    </recommendedName>
</protein>
<accession>A0AAV7J6B6</accession>
<proteinExistence type="predicted"/>
<comment type="caution">
    <text evidence="3">The sequence shown here is derived from an EMBL/GenBank/DDBJ whole genome shotgun (WGS) entry which is preliminary data.</text>
</comment>
<dbReference type="InterPro" id="IPR012674">
    <property type="entry name" value="Calycin"/>
</dbReference>
<organism evidence="3 4">
    <name type="scientific">Cotesia glomerata</name>
    <name type="common">Lepidopteran parasitic wasp</name>
    <name type="synonym">Apanteles glomeratus</name>
    <dbReference type="NCBI Taxonomy" id="32391"/>
    <lineage>
        <taxon>Eukaryota</taxon>
        <taxon>Metazoa</taxon>
        <taxon>Ecdysozoa</taxon>
        <taxon>Arthropoda</taxon>
        <taxon>Hexapoda</taxon>
        <taxon>Insecta</taxon>
        <taxon>Pterygota</taxon>
        <taxon>Neoptera</taxon>
        <taxon>Endopterygota</taxon>
        <taxon>Hymenoptera</taxon>
        <taxon>Apocrita</taxon>
        <taxon>Ichneumonoidea</taxon>
        <taxon>Braconidae</taxon>
        <taxon>Microgastrinae</taxon>
        <taxon>Cotesia</taxon>
    </lineage>
</organism>
<evidence type="ECO:0000256" key="1">
    <source>
        <dbReference type="SAM" id="SignalP"/>
    </source>
</evidence>
<evidence type="ECO:0000259" key="2">
    <source>
        <dbReference type="Pfam" id="PF00061"/>
    </source>
</evidence>
<dbReference type="GO" id="GO:0031409">
    <property type="term" value="F:pigment binding"/>
    <property type="evidence" value="ECO:0007669"/>
    <property type="project" value="InterPro"/>
</dbReference>